<dbReference type="Gene3D" id="2.130.10.120">
    <property type="entry name" value="Prolyl oligopeptidase, N-terminal domain"/>
    <property type="match status" value="1"/>
</dbReference>
<protein>
    <recommendedName>
        <fullName evidence="1">Peptidase S9A N-terminal domain-containing protein</fullName>
    </recommendedName>
</protein>
<sequence>MLSDFQHRIYVHDLTSGLRLYSIPLGSGSVREISGKKARSEVLLSLESFTVPKIIYRIDFATAKRTEAPALVEWRRTHVTGLDEDAFLVEQVFFESEDKTKVPMYIISLKDAPRNGESPTILYGYGGESLLL</sequence>
<dbReference type="PANTHER" id="PTHR42881">
    <property type="entry name" value="PROLYL ENDOPEPTIDASE"/>
    <property type="match status" value="1"/>
</dbReference>
<dbReference type="GO" id="GO:0070012">
    <property type="term" value="F:oligopeptidase activity"/>
    <property type="evidence" value="ECO:0007669"/>
    <property type="project" value="TreeGrafter"/>
</dbReference>
<evidence type="ECO:0000259" key="1">
    <source>
        <dbReference type="Pfam" id="PF02897"/>
    </source>
</evidence>
<dbReference type="GO" id="GO:0004252">
    <property type="term" value="F:serine-type endopeptidase activity"/>
    <property type="evidence" value="ECO:0007669"/>
    <property type="project" value="InterPro"/>
</dbReference>
<feature type="domain" description="Peptidase S9A N-terminal" evidence="1">
    <location>
        <begin position="2"/>
        <end position="66"/>
    </location>
</feature>
<dbReference type="InterPro" id="IPR023302">
    <property type="entry name" value="Pept_S9A_N"/>
</dbReference>
<evidence type="ECO:0000313" key="2">
    <source>
        <dbReference type="EMBL" id="RCN24276.1"/>
    </source>
</evidence>
<evidence type="ECO:0000313" key="3">
    <source>
        <dbReference type="Proteomes" id="UP000252519"/>
    </source>
</evidence>
<reference evidence="2 3" key="1">
    <citation type="submission" date="2014-10" db="EMBL/GenBank/DDBJ databases">
        <title>Draft genome of the hookworm Ancylostoma caninum.</title>
        <authorList>
            <person name="Mitreva M."/>
        </authorList>
    </citation>
    <scope>NUCLEOTIDE SEQUENCE [LARGE SCALE GENOMIC DNA]</scope>
    <source>
        <strain evidence="2 3">Baltimore</strain>
    </source>
</reference>
<dbReference type="AlphaFoldDB" id="A0A368EX60"/>
<dbReference type="STRING" id="29170.A0A368EX60"/>
<dbReference type="Pfam" id="PF02897">
    <property type="entry name" value="Peptidase_S9_N"/>
    <property type="match status" value="1"/>
</dbReference>
<dbReference type="EMBL" id="JOJR01021468">
    <property type="protein sequence ID" value="RCN24276.1"/>
    <property type="molecule type" value="Genomic_DNA"/>
</dbReference>
<gene>
    <name evidence="2" type="ORF">ANCCAN_30032</name>
</gene>
<proteinExistence type="predicted"/>
<dbReference type="Gene3D" id="3.40.50.1820">
    <property type="entry name" value="alpha/beta hydrolase"/>
    <property type="match status" value="1"/>
</dbReference>
<dbReference type="SUPFAM" id="SSF50993">
    <property type="entry name" value="Peptidase/esterase 'gauge' domain"/>
    <property type="match status" value="1"/>
</dbReference>
<dbReference type="InterPro" id="IPR051167">
    <property type="entry name" value="Prolyl_oligopep/macrocyclase"/>
</dbReference>
<organism evidence="2 3">
    <name type="scientific">Ancylostoma caninum</name>
    <name type="common">Dog hookworm</name>
    <dbReference type="NCBI Taxonomy" id="29170"/>
    <lineage>
        <taxon>Eukaryota</taxon>
        <taxon>Metazoa</taxon>
        <taxon>Ecdysozoa</taxon>
        <taxon>Nematoda</taxon>
        <taxon>Chromadorea</taxon>
        <taxon>Rhabditida</taxon>
        <taxon>Rhabditina</taxon>
        <taxon>Rhabditomorpha</taxon>
        <taxon>Strongyloidea</taxon>
        <taxon>Ancylostomatidae</taxon>
        <taxon>Ancylostomatinae</taxon>
        <taxon>Ancylostoma</taxon>
    </lineage>
</organism>
<accession>A0A368EX60</accession>
<keyword evidence="3" id="KW-1185">Reference proteome</keyword>
<dbReference type="OrthoDB" id="5872144at2759"/>
<name>A0A368EX60_ANCCA</name>
<dbReference type="PANTHER" id="PTHR42881:SF2">
    <property type="entry name" value="PROLYL ENDOPEPTIDASE"/>
    <property type="match status" value="1"/>
</dbReference>
<dbReference type="GO" id="GO:0005829">
    <property type="term" value="C:cytosol"/>
    <property type="evidence" value="ECO:0007669"/>
    <property type="project" value="TreeGrafter"/>
</dbReference>
<dbReference type="Proteomes" id="UP000252519">
    <property type="component" value="Unassembled WGS sequence"/>
</dbReference>
<dbReference type="InterPro" id="IPR029058">
    <property type="entry name" value="AB_hydrolase_fold"/>
</dbReference>
<comment type="caution">
    <text evidence="2">The sequence shown here is derived from an EMBL/GenBank/DDBJ whole genome shotgun (WGS) entry which is preliminary data.</text>
</comment>